<proteinExistence type="predicted"/>
<feature type="compositionally biased region" description="Basic and acidic residues" evidence="1">
    <location>
        <begin position="61"/>
        <end position="76"/>
    </location>
</feature>
<evidence type="ECO:0000256" key="1">
    <source>
        <dbReference type="SAM" id="MobiDB-lite"/>
    </source>
</evidence>
<accession>A0A0H5QHK2</accession>
<name>A0A0H5QHK2_9EUKA</name>
<reference evidence="2" key="1">
    <citation type="submission" date="2015-04" db="EMBL/GenBank/DDBJ databases">
        <title>The genome sequence of the plant pathogenic Rhizarian Plasmodiophora brassicae reveals insights in its biotrophic life cycle and the origin of chitin synthesis.</title>
        <authorList>
            <person name="Schwelm A."/>
            <person name="Fogelqvist J."/>
            <person name="Knaust A."/>
            <person name="Julke S."/>
            <person name="Lilja T."/>
            <person name="Dhandapani V."/>
            <person name="Bonilla-Rosso G."/>
            <person name="Karlsson M."/>
            <person name="Shevchenko A."/>
            <person name="Choi S.R."/>
            <person name="Kim H.G."/>
            <person name="Park J.Y."/>
            <person name="Lim Y.P."/>
            <person name="Ludwig-Muller J."/>
            <person name="Dixelius C."/>
        </authorList>
    </citation>
    <scope>NUCLEOTIDE SEQUENCE</scope>
    <source>
        <tissue evidence="2">Potato root galls</tissue>
    </source>
</reference>
<dbReference type="EMBL" id="HACM01000344">
    <property type="protein sequence ID" value="CRZ00786.1"/>
    <property type="molecule type" value="Transcribed_RNA"/>
</dbReference>
<dbReference type="AlphaFoldDB" id="A0A0H5QHK2"/>
<feature type="compositionally biased region" description="Polar residues" evidence="1">
    <location>
        <begin position="77"/>
        <end position="88"/>
    </location>
</feature>
<sequence>MSSLGNLFCGSSLSSNGEELCNDFKGHALCFRNFQEDEYPSHSTHNSIDGEDTSKSNGVEHNGERVGDNDVSDPKSKSTYSNADSTNAGGKYLRAEDIWDRTKAHNKGAEVYHNTNSGDHSVHDLTHVNNIAKD</sequence>
<evidence type="ECO:0000313" key="2">
    <source>
        <dbReference type="EMBL" id="CRZ00786.1"/>
    </source>
</evidence>
<organism evidence="2">
    <name type="scientific">Spongospora subterranea</name>
    <dbReference type="NCBI Taxonomy" id="70186"/>
    <lineage>
        <taxon>Eukaryota</taxon>
        <taxon>Sar</taxon>
        <taxon>Rhizaria</taxon>
        <taxon>Endomyxa</taxon>
        <taxon>Phytomyxea</taxon>
        <taxon>Plasmodiophorida</taxon>
        <taxon>Plasmodiophoridae</taxon>
        <taxon>Spongospora</taxon>
    </lineage>
</organism>
<feature type="region of interest" description="Disordered" evidence="1">
    <location>
        <begin position="39"/>
        <end position="92"/>
    </location>
</feature>
<protein>
    <submittedName>
        <fullName evidence="2">Uncharacterized protein</fullName>
    </submittedName>
</protein>